<gene>
    <name evidence="2" type="ORF">B0I32_10766</name>
</gene>
<evidence type="ECO:0000313" key="3">
    <source>
        <dbReference type="Proteomes" id="UP000238312"/>
    </source>
</evidence>
<sequence>MTAGTVTVLVFRFPAGRQGVSTLPVAPMAATIGTAGIMLVLGACAVAYTIGWSVVVPVTSPPRGAGPS</sequence>
<keyword evidence="3" id="KW-1185">Reference proteome</keyword>
<accession>A0A2T0N0G4</accession>
<reference evidence="2 3" key="1">
    <citation type="submission" date="2018-03" db="EMBL/GenBank/DDBJ databases">
        <title>Genomic Encyclopedia of Type Strains, Phase III (KMG-III): the genomes of soil and plant-associated and newly described type strains.</title>
        <authorList>
            <person name="Whitman W."/>
        </authorList>
    </citation>
    <scope>NUCLEOTIDE SEQUENCE [LARGE SCALE GENOMIC DNA]</scope>
    <source>
        <strain evidence="2 3">CGMCC 4.7104</strain>
    </source>
</reference>
<evidence type="ECO:0000313" key="2">
    <source>
        <dbReference type="EMBL" id="PRX65306.1"/>
    </source>
</evidence>
<dbReference type="Proteomes" id="UP000238312">
    <property type="component" value="Unassembled WGS sequence"/>
</dbReference>
<comment type="caution">
    <text evidence="2">The sequence shown here is derived from an EMBL/GenBank/DDBJ whole genome shotgun (WGS) entry which is preliminary data.</text>
</comment>
<evidence type="ECO:0000256" key="1">
    <source>
        <dbReference type="SAM" id="Phobius"/>
    </source>
</evidence>
<name>A0A2T0N0G4_9ACTN</name>
<organism evidence="2 3">
    <name type="scientific">Nonomuraea fuscirosea</name>
    <dbReference type="NCBI Taxonomy" id="1291556"/>
    <lineage>
        <taxon>Bacteria</taxon>
        <taxon>Bacillati</taxon>
        <taxon>Actinomycetota</taxon>
        <taxon>Actinomycetes</taxon>
        <taxon>Streptosporangiales</taxon>
        <taxon>Streptosporangiaceae</taxon>
        <taxon>Nonomuraea</taxon>
    </lineage>
</organism>
<keyword evidence="1" id="KW-1133">Transmembrane helix</keyword>
<dbReference type="AlphaFoldDB" id="A0A2T0N0G4"/>
<feature type="transmembrane region" description="Helical" evidence="1">
    <location>
        <begin position="29"/>
        <end position="55"/>
    </location>
</feature>
<keyword evidence="1" id="KW-0812">Transmembrane</keyword>
<keyword evidence="1" id="KW-0472">Membrane</keyword>
<protein>
    <submittedName>
        <fullName evidence="2">Uncharacterized protein</fullName>
    </submittedName>
</protein>
<dbReference type="EMBL" id="PVNG01000007">
    <property type="protein sequence ID" value="PRX65306.1"/>
    <property type="molecule type" value="Genomic_DNA"/>
</dbReference>
<proteinExistence type="predicted"/>